<dbReference type="PANTHER" id="PTHR42941">
    <property type="entry name" value="SLL1037 PROTEIN"/>
    <property type="match status" value="1"/>
</dbReference>
<organism evidence="2 3">
    <name type="scientific">Amantichitinum ursilacus</name>
    <dbReference type="NCBI Taxonomy" id="857265"/>
    <lineage>
        <taxon>Bacteria</taxon>
        <taxon>Pseudomonadati</taxon>
        <taxon>Pseudomonadota</taxon>
        <taxon>Betaproteobacteria</taxon>
        <taxon>Neisseriales</taxon>
        <taxon>Chitinibacteraceae</taxon>
        <taxon>Amantichitinum</taxon>
    </lineage>
</organism>
<dbReference type="RefSeq" id="WP_053939502.1">
    <property type="nucleotide sequence ID" value="NZ_LAQT01000036.1"/>
</dbReference>
<dbReference type="EMBL" id="LAQT01000036">
    <property type="protein sequence ID" value="KPC49562.1"/>
    <property type="molecule type" value="Genomic_DNA"/>
</dbReference>
<dbReference type="STRING" id="857265.WG78_19600"/>
<feature type="transmembrane region" description="Helical" evidence="1">
    <location>
        <begin position="346"/>
        <end position="368"/>
    </location>
</feature>
<dbReference type="AlphaFoldDB" id="A0A0N0XIB2"/>
<dbReference type="Pfam" id="PF16868">
    <property type="entry name" value="NMT1_3"/>
    <property type="match status" value="1"/>
</dbReference>
<dbReference type="PATRIC" id="fig|857265.3.peg.4016"/>
<dbReference type="PANTHER" id="PTHR42941:SF1">
    <property type="entry name" value="SLL1037 PROTEIN"/>
    <property type="match status" value="1"/>
</dbReference>
<reference evidence="2 3" key="1">
    <citation type="submission" date="2015-07" db="EMBL/GenBank/DDBJ databases">
        <title>Draft genome sequence of the Amantichitinum ursilacus IGB-41, a new chitin-degrading bacterium.</title>
        <authorList>
            <person name="Kirstahler P."/>
            <person name="Guenther M."/>
            <person name="Grumaz C."/>
            <person name="Rupp S."/>
            <person name="Zibek S."/>
            <person name="Sohn K."/>
        </authorList>
    </citation>
    <scope>NUCLEOTIDE SEQUENCE [LARGE SCALE GENOMIC DNA]</scope>
    <source>
        <strain evidence="2 3">IGB-41</strain>
    </source>
</reference>
<accession>A0A0N0XIB2</accession>
<sequence>MQQPSRPRPFLDHGRWVIPRRELWLLWGSIVVVVLLALAVLFWLVEPAPPRTIIMSAGPQDSSFLPAAEAYRKILARNGITLKILPSDGSLQNLNRLLDPKQHVDIALVQGGVAQGVDTSRLMSLGSMFYAPVIVLYRGEGMSRLSQFEGKRIAVGQIGSGTRVLALDLLKANGITPGRTTTLVAMDGEDAARQLADGGVDVAILNGDSTARNTMVRLFKTPGISMLDFGQAAAYTRRFRYLNEIDLPAGVLDLGQNIPPETVHLVSPMVELVARTSLHPAVSDLLIEAAQEVHGKSGLLQHAGEFPNPVAHEYRISEDAARYYKSGKGFFYRALPFWLASLADRMLVLLLPLAVLIIPTLRALPALYRWRVRSRIYRWYGALIAIERGAMANAVGAERDELLRQLDQIENAVNRLKMPLAHADAFYVLREHVNFVRTRLQHGTAQHDPNV</sequence>
<evidence type="ECO:0008006" key="4">
    <source>
        <dbReference type="Google" id="ProtNLM"/>
    </source>
</evidence>
<evidence type="ECO:0000256" key="1">
    <source>
        <dbReference type="SAM" id="Phobius"/>
    </source>
</evidence>
<name>A0A0N0XIB2_9NEIS</name>
<evidence type="ECO:0000313" key="3">
    <source>
        <dbReference type="Proteomes" id="UP000037939"/>
    </source>
</evidence>
<protein>
    <recommendedName>
        <fullName evidence="4">NMT1/THI5 like protein</fullName>
    </recommendedName>
</protein>
<dbReference type="Proteomes" id="UP000037939">
    <property type="component" value="Unassembled WGS sequence"/>
</dbReference>
<dbReference type="OrthoDB" id="237270at2"/>
<gene>
    <name evidence="2" type="ORF">WG78_19600</name>
</gene>
<keyword evidence="3" id="KW-1185">Reference proteome</keyword>
<feature type="transmembrane region" description="Helical" evidence="1">
    <location>
        <begin position="23"/>
        <end position="45"/>
    </location>
</feature>
<comment type="caution">
    <text evidence="2">The sequence shown here is derived from an EMBL/GenBank/DDBJ whole genome shotgun (WGS) entry which is preliminary data.</text>
</comment>
<dbReference type="InterPro" id="IPR011852">
    <property type="entry name" value="TRAP_TAXI"/>
</dbReference>
<evidence type="ECO:0000313" key="2">
    <source>
        <dbReference type="EMBL" id="KPC49562.1"/>
    </source>
</evidence>
<dbReference type="SUPFAM" id="SSF53850">
    <property type="entry name" value="Periplasmic binding protein-like II"/>
    <property type="match status" value="1"/>
</dbReference>
<dbReference type="Gene3D" id="3.40.190.10">
    <property type="entry name" value="Periplasmic binding protein-like II"/>
    <property type="match status" value="2"/>
</dbReference>
<proteinExistence type="predicted"/>
<keyword evidence="1" id="KW-0472">Membrane</keyword>
<keyword evidence="1" id="KW-0812">Transmembrane</keyword>
<keyword evidence="1" id="KW-1133">Transmembrane helix</keyword>